<reference evidence="1 2" key="1">
    <citation type="submission" date="2024-10" db="EMBL/GenBank/DDBJ databases">
        <authorList>
            <person name="Deangelis K."/>
            <person name="Huntemann M."/>
            <person name="Clum A."/>
            <person name="Wang J."/>
            <person name="Palaniappan K."/>
            <person name="Ritter S."/>
            <person name="Chen I.-M."/>
            <person name="Stamatis D."/>
            <person name="Reddy T."/>
            <person name="O'Malley R."/>
            <person name="Daum C."/>
            <person name="Ng V."/>
            <person name="Ivanova N."/>
            <person name="Kyrpides N."/>
            <person name="Woyke T."/>
        </authorList>
    </citation>
    <scope>NUCLEOTIDE SEQUENCE [LARGE SCALE GENOMIC DNA]</scope>
    <source>
        <strain evidence="1 2">GAS97</strain>
    </source>
</reference>
<sequence>TTRTLPLSRRCICSTETRLCPAFRFSSTGFLPLRDKHHLDYLDFSIPSKRRPAWLSGYRN</sequence>
<gene>
    <name evidence="1" type="ORF">ABH943_007753</name>
</gene>
<reference evidence="1 2" key="2">
    <citation type="submission" date="2024-11" db="EMBL/GenBank/DDBJ databases">
        <title>Using genomics to understand microbial adaptation to soil warming.</title>
        <authorList>
            <person name="Deangelis K.M. PhD."/>
        </authorList>
    </citation>
    <scope>NUCLEOTIDE SEQUENCE [LARGE SCALE GENOMIC DNA]</scope>
    <source>
        <strain evidence="1 2">GAS97</strain>
    </source>
</reference>
<feature type="non-terminal residue" evidence="1">
    <location>
        <position position="1"/>
    </location>
</feature>
<organism evidence="1 2">
    <name type="scientific">Caballeronia udeis</name>
    <dbReference type="NCBI Taxonomy" id="1232866"/>
    <lineage>
        <taxon>Bacteria</taxon>
        <taxon>Pseudomonadati</taxon>
        <taxon>Pseudomonadota</taxon>
        <taxon>Betaproteobacteria</taxon>
        <taxon>Burkholderiales</taxon>
        <taxon>Burkholderiaceae</taxon>
        <taxon>Caballeronia</taxon>
    </lineage>
</organism>
<comment type="caution">
    <text evidence="1">The sequence shown here is derived from an EMBL/GenBank/DDBJ whole genome shotgun (WGS) entry which is preliminary data.</text>
</comment>
<keyword evidence="2" id="KW-1185">Reference proteome</keyword>
<dbReference type="EMBL" id="JBIYDN010000038">
    <property type="protein sequence ID" value="MFK4447715.1"/>
    <property type="molecule type" value="Genomic_DNA"/>
</dbReference>
<dbReference type="Proteomes" id="UP001620514">
    <property type="component" value="Unassembled WGS sequence"/>
</dbReference>
<evidence type="ECO:0000313" key="2">
    <source>
        <dbReference type="Proteomes" id="UP001620514"/>
    </source>
</evidence>
<name>A0ABW8MYT7_9BURK</name>
<protein>
    <submittedName>
        <fullName evidence="1">Uncharacterized protein</fullName>
    </submittedName>
</protein>
<accession>A0ABW8MYT7</accession>
<proteinExistence type="predicted"/>
<evidence type="ECO:0000313" key="1">
    <source>
        <dbReference type="EMBL" id="MFK4447715.1"/>
    </source>
</evidence>
<dbReference type="RefSeq" id="WP_404613540.1">
    <property type="nucleotide sequence ID" value="NZ_JBIYDN010000038.1"/>
</dbReference>